<comment type="caution">
    <text evidence="1">The sequence shown here is derived from an EMBL/GenBank/DDBJ whole genome shotgun (WGS) entry which is preliminary data.</text>
</comment>
<dbReference type="Proteomes" id="UP000886124">
    <property type="component" value="Unassembled WGS sequence"/>
</dbReference>
<protein>
    <submittedName>
        <fullName evidence="1">Uncharacterized protein</fullName>
    </submittedName>
</protein>
<organism evidence="1">
    <name type="scientific">Caldithrix abyssi</name>
    <dbReference type="NCBI Taxonomy" id="187145"/>
    <lineage>
        <taxon>Bacteria</taxon>
        <taxon>Pseudomonadati</taxon>
        <taxon>Calditrichota</taxon>
        <taxon>Calditrichia</taxon>
        <taxon>Calditrichales</taxon>
        <taxon>Calditrichaceae</taxon>
        <taxon>Caldithrix</taxon>
    </lineage>
</organism>
<proteinExistence type="predicted"/>
<dbReference type="AlphaFoldDB" id="A0A7V5PPD7"/>
<gene>
    <name evidence="1" type="ORF">ENJ89_06375</name>
</gene>
<dbReference type="EMBL" id="DROD01000435">
    <property type="protein sequence ID" value="HHJ52804.1"/>
    <property type="molecule type" value="Genomic_DNA"/>
</dbReference>
<name>A0A7V5PPD7_CALAY</name>
<accession>A0A7V5PPD7</accession>
<evidence type="ECO:0000313" key="1">
    <source>
        <dbReference type="EMBL" id="HHJ52804.1"/>
    </source>
</evidence>
<reference evidence="1" key="1">
    <citation type="journal article" date="2020" name="mSystems">
        <title>Genome- and Community-Level Interaction Insights into Carbon Utilization and Element Cycling Functions of Hydrothermarchaeota in Hydrothermal Sediment.</title>
        <authorList>
            <person name="Zhou Z."/>
            <person name="Liu Y."/>
            <person name="Xu W."/>
            <person name="Pan J."/>
            <person name="Luo Z.H."/>
            <person name="Li M."/>
        </authorList>
    </citation>
    <scope>NUCLEOTIDE SEQUENCE [LARGE SCALE GENOMIC DNA]</scope>
    <source>
        <strain evidence="1">HyVt-527</strain>
    </source>
</reference>
<sequence>MDFQKQSTTWNWNTRFTTASTDSGGWQWQLQENANSNLLIQSGGQKKWKDENRLTGYFYRAYLPFTLGLYTKSWLQNDRQVSGNNQVANHAAGLFSRFNKKRGQVSVYAGYQQSQNRNRVDWGWDVGLQAGVSDLRFSDYKARLNWESNYDFYAQRQNYENSFLGGVFSKFSQFSGDSLRFTFSEMSKQYYVGDSIEQVKMYNRNWQNILYYNLSQRDLFRVRTRIESKDITYFNGRNVFLFENYLQYLHLGTRFSYTLNLRTSDQTLDNAGLETDSRARQTTLSGDFNYNFQPDRNIQLRLSYVKLQYDTPDSVVNNDDRDEQRYLISLIYRHRLSPLLLMEWEAYTYLFHQMYIFRQQSANNNWNRVYKISPRFVYQYGRVTNRIKTEVLANYTVYDFDELLNQARSFVFRKYTFSDSLRIRVFGENSVGGFARLELEDKGTFFQKEFAQQVLQSYRSEFYNIFISNAGFIHFKINFGYNIYKRREWRHVPRKRLARDIVNQGPYFSVKYLDTRRLILSASVSLSNLKDSAGQTTTYSTGYIRLQYRI</sequence>